<keyword evidence="2" id="KW-1185">Reference proteome</keyword>
<comment type="caution">
    <text evidence="1">The sequence shown here is derived from an EMBL/GenBank/DDBJ whole genome shotgun (WGS) entry which is preliminary data.</text>
</comment>
<dbReference type="Proteomes" id="UP000271464">
    <property type="component" value="Unassembled WGS sequence"/>
</dbReference>
<gene>
    <name evidence="1" type="ORF">LAUMK4_05846</name>
</gene>
<organism evidence="1 2">
    <name type="scientific">Mycobacterium persicum</name>
    <dbReference type="NCBI Taxonomy" id="1487726"/>
    <lineage>
        <taxon>Bacteria</taxon>
        <taxon>Bacillati</taxon>
        <taxon>Actinomycetota</taxon>
        <taxon>Actinomycetes</taxon>
        <taxon>Mycobacteriales</taxon>
        <taxon>Mycobacteriaceae</taxon>
        <taxon>Mycobacterium</taxon>
    </lineage>
</organism>
<dbReference type="InterPro" id="IPR029044">
    <property type="entry name" value="Nucleotide-diphossugar_trans"/>
</dbReference>
<accession>A0ABY6RSP8</accession>
<dbReference type="RefSeq" id="WP_183155025.1">
    <property type="nucleotide sequence ID" value="NZ_UPHK01000096.1"/>
</dbReference>
<reference evidence="1 2" key="1">
    <citation type="submission" date="2018-09" db="EMBL/GenBank/DDBJ databases">
        <authorList>
            <person name="Tagini F."/>
        </authorList>
    </citation>
    <scope>NUCLEOTIDE SEQUENCE [LARGE SCALE GENOMIC DNA]</scope>
    <source>
        <strain evidence="1 2">MK4</strain>
    </source>
</reference>
<dbReference type="SUPFAM" id="SSF53448">
    <property type="entry name" value="Nucleotide-diphospho-sugar transferases"/>
    <property type="match status" value="1"/>
</dbReference>
<name>A0ABY6RSP8_9MYCO</name>
<evidence type="ECO:0008006" key="3">
    <source>
        <dbReference type="Google" id="ProtNLM"/>
    </source>
</evidence>
<dbReference type="Gene3D" id="3.90.550.10">
    <property type="entry name" value="Spore Coat Polysaccharide Biosynthesis Protein SpsA, Chain A"/>
    <property type="match status" value="1"/>
</dbReference>
<evidence type="ECO:0000313" key="1">
    <source>
        <dbReference type="EMBL" id="VBA33008.1"/>
    </source>
</evidence>
<proteinExistence type="predicted"/>
<evidence type="ECO:0000313" key="2">
    <source>
        <dbReference type="Proteomes" id="UP000271464"/>
    </source>
</evidence>
<dbReference type="EMBL" id="UPHM01000169">
    <property type="protein sequence ID" value="VBA33008.1"/>
    <property type="molecule type" value="Genomic_DNA"/>
</dbReference>
<protein>
    <recommendedName>
        <fullName evidence="3">Glycosyltransferase</fullName>
    </recommendedName>
</protein>
<sequence>MAEIVGVAISTHRRPHILAKALMGWSAAMPDILVVNHDRDGQGVAATKNRGIAALMDAGCTHLFLSDDDVWPLVDQWWKPYADDPEPHLMHCWGKDRLVRRTGRYTVWRAPPRGVLLYAHRSVIDRVGGMRIEYGRWGGEHAEWTRRIHKAGLTTHAYADLAVAQDNYWHAEDRHGSIASSISSEERDEYFNTRYRQLRERFANTSDYVEYR</sequence>